<sequence>MGQHHQNEEKEHGPFSKKSGGLAMSLMAILLAIPGLPATLFVAGAWHTAGPVLVPQVQYQGEGK</sequence>
<dbReference type="AlphaFoldDB" id="A0A5B0VPF1"/>
<keyword evidence="1" id="KW-1133">Transmembrane helix</keyword>
<feature type="transmembrane region" description="Helical" evidence="1">
    <location>
        <begin position="21"/>
        <end position="46"/>
    </location>
</feature>
<dbReference type="EMBL" id="VNIP01000016">
    <property type="protein sequence ID" value="KAA1176590.1"/>
    <property type="molecule type" value="Genomic_DNA"/>
</dbReference>
<dbReference type="Proteomes" id="UP000323608">
    <property type="component" value="Unassembled WGS sequence"/>
</dbReference>
<name>A0A5B0VPF1_RHITR</name>
<reference evidence="2 3" key="1">
    <citation type="submission" date="2019-07" db="EMBL/GenBank/DDBJ databases">
        <title>The Draft Genome Sequence of Rhizobium tropici SARCC-755 Associated with Superior Nodulation on Pigeonpea (Cajanus cajan (L.) Millsp.).</title>
        <authorList>
            <person name="Bopape F.L."/>
            <person name="Hassen A.I."/>
            <person name="Swanevelder Z.H."/>
            <person name="Gwata E.T."/>
        </authorList>
    </citation>
    <scope>NUCLEOTIDE SEQUENCE [LARGE SCALE GENOMIC DNA]</scope>
    <source>
        <strain evidence="2 3">SARCC-755</strain>
    </source>
</reference>
<keyword evidence="1" id="KW-0472">Membrane</keyword>
<proteinExistence type="predicted"/>
<comment type="caution">
    <text evidence="2">The sequence shown here is derived from an EMBL/GenBank/DDBJ whole genome shotgun (WGS) entry which is preliminary data.</text>
</comment>
<evidence type="ECO:0000313" key="3">
    <source>
        <dbReference type="Proteomes" id="UP000323608"/>
    </source>
</evidence>
<organism evidence="2 3">
    <name type="scientific">Rhizobium tropici</name>
    <dbReference type="NCBI Taxonomy" id="398"/>
    <lineage>
        <taxon>Bacteria</taxon>
        <taxon>Pseudomonadati</taxon>
        <taxon>Pseudomonadota</taxon>
        <taxon>Alphaproteobacteria</taxon>
        <taxon>Hyphomicrobiales</taxon>
        <taxon>Rhizobiaceae</taxon>
        <taxon>Rhizobium/Agrobacterium group</taxon>
        <taxon>Rhizobium</taxon>
    </lineage>
</organism>
<protein>
    <submittedName>
        <fullName evidence="2">Uncharacterized protein</fullName>
    </submittedName>
</protein>
<evidence type="ECO:0000313" key="2">
    <source>
        <dbReference type="EMBL" id="KAA1176590.1"/>
    </source>
</evidence>
<evidence type="ECO:0000256" key="1">
    <source>
        <dbReference type="SAM" id="Phobius"/>
    </source>
</evidence>
<keyword evidence="1" id="KW-0812">Transmembrane</keyword>
<gene>
    <name evidence="2" type="ORF">FP026_27475</name>
</gene>
<accession>A0A5B0VPF1</accession>